<keyword evidence="7 10" id="KW-0326">Glycosidase</keyword>
<dbReference type="Gene3D" id="2.160.20.10">
    <property type="entry name" value="Single-stranded right-handed beta-helix, Pectin lyase-like"/>
    <property type="match status" value="1"/>
</dbReference>
<protein>
    <recommendedName>
        <fullName evidence="2">endo-polygalacturonase</fullName>
        <ecNumber evidence="2">3.2.1.15</ecNumber>
    </recommendedName>
</protein>
<dbReference type="InterPro" id="IPR000743">
    <property type="entry name" value="Glyco_hydro_28"/>
</dbReference>
<dbReference type="GO" id="GO:0071555">
    <property type="term" value="P:cell wall organization"/>
    <property type="evidence" value="ECO:0007669"/>
    <property type="project" value="UniProtKB-KW"/>
</dbReference>
<dbReference type="Proteomes" id="UP000466442">
    <property type="component" value="Unassembled WGS sequence"/>
</dbReference>
<dbReference type="InterPro" id="IPR011050">
    <property type="entry name" value="Pectin_lyase_fold/virulence"/>
</dbReference>
<evidence type="ECO:0000256" key="1">
    <source>
        <dbReference type="ARBA" id="ARBA00008834"/>
    </source>
</evidence>
<reference evidence="11" key="1">
    <citation type="journal article" date="2021" name="Mol. Ecol. Resour.">
        <title>Apolygus lucorum genome provides insights into omnivorousness and mesophyll feeding.</title>
        <authorList>
            <person name="Liu Y."/>
            <person name="Liu H."/>
            <person name="Wang H."/>
            <person name="Huang T."/>
            <person name="Liu B."/>
            <person name="Yang B."/>
            <person name="Yin L."/>
            <person name="Li B."/>
            <person name="Zhang Y."/>
            <person name="Zhang S."/>
            <person name="Jiang F."/>
            <person name="Zhang X."/>
            <person name="Ren Y."/>
            <person name="Wang B."/>
            <person name="Wang S."/>
            <person name="Lu Y."/>
            <person name="Wu K."/>
            <person name="Fan W."/>
            <person name="Wang G."/>
        </authorList>
    </citation>
    <scope>NUCLEOTIDE SEQUENCE</scope>
    <source>
        <strain evidence="11">12Hb</strain>
    </source>
</reference>
<evidence type="ECO:0000313" key="12">
    <source>
        <dbReference type="Proteomes" id="UP000466442"/>
    </source>
</evidence>
<dbReference type="GO" id="GO:0004650">
    <property type="term" value="F:polygalacturonase activity"/>
    <property type="evidence" value="ECO:0007669"/>
    <property type="project" value="UniProtKB-EC"/>
</dbReference>
<keyword evidence="3" id="KW-0732">Signal</keyword>
<dbReference type="InterPro" id="IPR050434">
    <property type="entry name" value="Glycosyl_hydrlase_28"/>
</dbReference>
<dbReference type="PANTHER" id="PTHR31884">
    <property type="entry name" value="POLYGALACTURONASE"/>
    <property type="match status" value="1"/>
</dbReference>
<dbReference type="SMART" id="SM00710">
    <property type="entry name" value="PbH1"/>
    <property type="match status" value="5"/>
</dbReference>
<keyword evidence="12" id="KW-1185">Reference proteome</keyword>
<dbReference type="OrthoDB" id="187139at2759"/>
<evidence type="ECO:0000256" key="4">
    <source>
        <dbReference type="ARBA" id="ARBA00022737"/>
    </source>
</evidence>
<proteinExistence type="inferred from homology"/>
<dbReference type="PROSITE" id="PS00502">
    <property type="entry name" value="POLYGALACTURONASE"/>
    <property type="match status" value="1"/>
</dbReference>
<comment type="caution">
    <text evidence="11">The sequence shown here is derived from an EMBL/GenBank/DDBJ whole genome shotgun (WGS) entry which is preliminary data.</text>
</comment>
<keyword evidence="4" id="KW-0677">Repeat</keyword>
<evidence type="ECO:0000256" key="3">
    <source>
        <dbReference type="ARBA" id="ARBA00022729"/>
    </source>
</evidence>
<evidence type="ECO:0000256" key="7">
    <source>
        <dbReference type="ARBA" id="ARBA00023295"/>
    </source>
</evidence>
<evidence type="ECO:0000256" key="6">
    <source>
        <dbReference type="ARBA" id="ARBA00023157"/>
    </source>
</evidence>
<comment type="catalytic activity">
    <reaction evidence="9">
        <text>(1,4-alpha-D-galacturonosyl)n+m + H2O = (1,4-alpha-D-galacturonosyl)n + (1,4-alpha-D-galacturonosyl)m.</text>
        <dbReference type="EC" id="3.2.1.15"/>
    </reaction>
</comment>
<keyword evidence="6" id="KW-1015">Disulfide bond</keyword>
<keyword evidence="8" id="KW-0961">Cell wall biogenesis/degradation</keyword>
<evidence type="ECO:0000256" key="5">
    <source>
        <dbReference type="ARBA" id="ARBA00022801"/>
    </source>
</evidence>
<evidence type="ECO:0000256" key="2">
    <source>
        <dbReference type="ARBA" id="ARBA00012736"/>
    </source>
</evidence>
<dbReference type="Pfam" id="PF00295">
    <property type="entry name" value="Glyco_hydro_28"/>
    <property type="match status" value="1"/>
</dbReference>
<evidence type="ECO:0000313" key="11">
    <source>
        <dbReference type="EMBL" id="KAF6211515.1"/>
    </source>
</evidence>
<accession>A0A6A4JYH4</accession>
<sequence length="373" mass="40483">MKSQRPHSGKDVISTARMMFVTSSIGGVVLIAAVASSFNLNSFDQLDAAKKSADKRIVIKNLVVPAGKKLDLTNLQDGTVIEFTGRVTFGYLEWDGTLIQIKGKNIRVEGKPGNLLDGEGHRWWDKLGGNGGKKKPRFIDVNLEDSLVTGLNIKNPPRHCFKAERCKNVRIEHVNIDVKDGDTKGAHNTDGFGVGASQNVTVANCKVHNQDDCFCIGSGIDTVFENNVCTGGHGISIGSMGNGKKVERVRVRNCKIIKNTNGIRIKSRSGETGLVKDVSFENVELVDITRFGIIIQANYFNSGPKGDPTPFPMENIVIKNVRGTVSKKGTNIQVWVAPGSAKNWQWNSSVTGGQKELPCKGVPQGVNIRCGKK</sequence>
<dbReference type="EC" id="3.2.1.15" evidence="2"/>
<dbReference type="GO" id="GO:0005576">
    <property type="term" value="C:extracellular region"/>
    <property type="evidence" value="ECO:0007669"/>
    <property type="project" value="TreeGrafter"/>
</dbReference>
<dbReference type="PANTHER" id="PTHR31884:SF1">
    <property type="entry name" value="POLYGALACTURONASE"/>
    <property type="match status" value="1"/>
</dbReference>
<organism evidence="11 12">
    <name type="scientific">Apolygus lucorum</name>
    <name type="common">Small green plant bug</name>
    <name type="synonym">Lygocoris lucorum</name>
    <dbReference type="NCBI Taxonomy" id="248454"/>
    <lineage>
        <taxon>Eukaryota</taxon>
        <taxon>Metazoa</taxon>
        <taxon>Ecdysozoa</taxon>
        <taxon>Arthropoda</taxon>
        <taxon>Hexapoda</taxon>
        <taxon>Insecta</taxon>
        <taxon>Pterygota</taxon>
        <taxon>Neoptera</taxon>
        <taxon>Paraneoptera</taxon>
        <taxon>Hemiptera</taxon>
        <taxon>Heteroptera</taxon>
        <taxon>Panheteroptera</taxon>
        <taxon>Cimicomorpha</taxon>
        <taxon>Miridae</taxon>
        <taxon>Mirini</taxon>
        <taxon>Apolygus</taxon>
    </lineage>
</organism>
<dbReference type="SUPFAM" id="SSF51126">
    <property type="entry name" value="Pectin lyase-like"/>
    <property type="match status" value="1"/>
</dbReference>
<dbReference type="GO" id="GO:0045490">
    <property type="term" value="P:pectin catabolic process"/>
    <property type="evidence" value="ECO:0007669"/>
    <property type="project" value="TreeGrafter"/>
</dbReference>
<name>A0A6A4JYH4_APOLU</name>
<dbReference type="EMBL" id="WIXP02000004">
    <property type="protein sequence ID" value="KAF6211515.1"/>
    <property type="molecule type" value="Genomic_DNA"/>
</dbReference>
<dbReference type="InterPro" id="IPR012334">
    <property type="entry name" value="Pectin_lyas_fold"/>
</dbReference>
<gene>
    <name evidence="11" type="ORF">GE061_012027</name>
</gene>
<dbReference type="AlphaFoldDB" id="A0A6A4JYH4"/>
<keyword evidence="5 10" id="KW-0378">Hydrolase</keyword>
<evidence type="ECO:0000256" key="10">
    <source>
        <dbReference type="RuleBase" id="RU361169"/>
    </source>
</evidence>
<evidence type="ECO:0000256" key="8">
    <source>
        <dbReference type="ARBA" id="ARBA00023316"/>
    </source>
</evidence>
<dbReference type="InterPro" id="IPR006626">
    <property type="entry name" value="PbH1"/>
</dbReference>
<comment type="similarity">
    <text evidence="1 10">Belongs to the glycosyl hydrolase 28 family.</text>
</comment>
<evidence type="ECO:0000256" key="9">
    <source>
        <dbReference type="ARBA" id="ARBA00034074"/>
    </source>
</evidence>